<evidence type="ECO:0000313" key="2">
    <source>
        <dbReference type="Proteomes" id="UP000499080"/>
    </source>
</evidence>
<dbReference type="AlphaFoldDB" id="A0A4Y2DTB7"/>
<protein>
    <submittedName>
        <fullName evidence="1">Uncharacterized protein</fullName>
    </submittedName>
</protein>
<proteinExistence type="predicted"/>
<comment type="caution">
    <text evidence="1">The sequence shown here is derived from an EMBL/GenBank/DDBJ whole genome shotgun (WGS) entry which is preliminary data.</text>
</comment>
<sequence>MGTLRRGTGCTPLESALWPGVVSVSGRNRTRIQIPWKARRRYRDNFEQWNSILPYPNDTPPTQVQFFLFENHSNLRHPSLISHCAASKWGGNLTNQFKAAI</sequence>
<gene>
    <name evidence="1" type="ORF">AVEN_268415_1</name>
</gene>
<evidence type="ECO:0000313" key="1">
    <source>
        <dbReference type="EMBL" id="GBM20092.1"/>
    </source>
</evidence>
<organism evidence="1 2">
    <name type="scientific">Araneus ventricosus</name>
    <name type="common">Orbweaver spider</name>
    <name type="synonym">Epeira ventricosa</name>
    <dbReference type="NCBI Taxonomy" id="182803"/>
    <lineage>
        <taxon>Eukaryota</taxon>
        <taxon>Metazoa</taxon>
        <taxon>Ecdysozoa</taxon>
        <taxon>Arthropoda</taxon>
        <taxon>Chelicerata</taxon>
        <taxon>Arachnida</taxon>
        <taxon>Araneae</taxon>
        <taxon>Araneomorphae</taxon>
        <taxon>Entelegynae</taxon>
        <taxon>Araneoidea</taxon>
        <taxon>Araneidae</taxon>
        <taxon>Araneus</taxon>
    </lineage>
</organism>
<reference evidence="1 2" key="1">
    <citation type="journal article" date="2019" name="Sci. Rep.">
        <title>Orb-weaving spider Araneus ventricosus genome elucidates the spidroin gene catalogue.</title>
        <authorList>
            <person name="Kono N."/>
            <person name="Nakamura H."/>
            <person name="Ohtoshi R."/>
            <person name="Moran D.A.P."/>
            <person name="Shinohara A."/>
            <person name="Yoshida Y."/>
            <person name="Fujiwara M."/>
            <person name="Mori M."/>
            <person name="Tomita M."/>
            <person name="Arakawa K."/>
        </authorList>
    </citation>
    <scope>NUCLEOTIDE SEQUENCE [LARGE SCALE GENOMIC DNA]</scope>
</reference>
<dbReference type="EMBL" id="BGPR01000436">
    <property type="protein sequence ID" value="GBM20092.1"/>
    <property type="molecule type" value="Genomic_DNA"/>
</dbReference>
<name>A0A4Y2DTB7_ARAVE</name>
<keyword evidence="2" id="KW-1185">Reference proteome</keyword>
<accession>A0A4Y2DTB7</accession>
<dbReference type="Proteomes" id="UP000499080">
    <property type="component" value="Unassembled WGS sequence"/>
</dbReference>